<name>A0ACA9R9Q9_9GLOM</name>
<dbReference type="EMBL" id="CAJVQC010046998">
    <property type="protein sequence ID" value="CAG8783953.1"/>
    <property type="molecule type" value="Genomic_DNA"/>
</dbReference>
<evidence type="ECO:0000313" key="1">
    <source>
        <dbReference type="EMBL" id="CAG8783953.1"/>
    </source>
</evidence>
<keyword evidence="2" id="KW-1185">Reference proteome</keyword>
<evidence type="ECO:0000313" key="2">
    <source>
        <dbReference type="Proteomes" id="UP000789920"/>
    </source>
</evidence>
<organism evidence="1 2">
    <name type="scientific">Racocetra persica</name>
    <dbReference type="NCBI Taxonomy" id="160502"/>
    <lineage>
        <taxon>Eukaryota</taxon>
        <taxon>Fungi</taxon>
        <taxon>Fungi incertae sedis</taxon>
        <taxon>Mucoromycota</taxon>
        <taxon>Glomeromycotina</taxon>
        <taxon>Glomeromycetes</taxon>
        <taxon>Diversisporales</taxon>
        <taxon>Gigasporaceae</taxon>
        <taxon>Racocetra</taxon>
    </lineage>
</organism>
<gene>
    <name evidence="1" type="ORF">RPERSI_LOCUS18009</name>
</gene>
<feature type="non-terminal residue" evidence="1">
    <location>
        <position position="1"/>
    </location>
</feature>
<accession>A0ACA9R9Q9</accession>
<reference evidence="1" key="1">
    <citation type="submission" date="2021-06" db="EMBL/GenBank/DDBJ databases">
        <authorList>
            <person name="Kallberg Y."/>
            <person name="Tangrot J."/>
            <person name="Rosling A."/>
        </authorList>
    </citation>
    <scope>NUCLEOTIDE SEQUENCE</scope>
    <source>
        <strain evidence="1">MA461A</strain>
    </source>
</reference>
<protein>
    <submittedName>
        <fullName evidence="1">532_t:CDS:1</fullName>
    </submittedName>
</protein>
<dbReference type="Proteomes" id="UP000789920">
    <property type="component" value="Unassembled WGS sequence"/>
</dbReference>
<sequence length="243" mass="28798">ITKVRLLNPEMAKFIKNVPAVPKIVENQCVEFFKRANTVLKLIEKASINDVFEELKSRHLDRNEMYFNLLRPIFSQLHLSFRSWTELSLVEWTRYITTKHELKNDPILAERFIGVLSKNFKKIEMRDRSTICQLMRQVECIPTRCGVKKPSESYFPEVTLFSNLPNVTIEVNEEFFTMMEIRKHVDLKLVFDRLVNSNNLNHMKLVEYFTKHECDLKSAEIETLKKTAIWLKENNKSEINELN</sequence>
<proteinExistence type="predicted"/>
<comment type="caution">
    <text evidence="1">The sequence shown here is derived from an EMBL/GenBank/DDBJ whole genome shotgun (WGS) entry which is preliminary data.</text>
</comment>